<gene>
    <name evidence="8" type="ORF">O4H49_11525</name>
</gene>
<comment type="caution">
    <text evidence="8">The sequence shown here is derived from an EMBL/GenBank/DDBJ whole genome shotgun (WGS) entry which is preliminary data.</text>
</comment>
<evidence type="ECO:0000256" key="4">
    <source>
        <dbReference type="ARBA" id="ARBA00022989"/>
    </source>
</evidence>
<accession>A0ABT4LJY8</accession>
<evidence type="ECO:0000256" key="2">
    <source>
        <dbReference type="ARBA" id="ARBA00022475"/>
    </source>
</evidence>
<feature type="transmembrane region" description="Helical" evidence="6">
    <location>
        <begin position="35"/>
        <end position="56"/>
    </location>
</feature>
<dbReference type="PANTHER" id="PTHR30485">
    <property type="entry name" value="NI/FE-HYDROGENASE 1 B-TYPE CYTOCHROME SUBUNIT"/>
    <property type="match status" value="1"/>
</dbReference>
<organism evidence="8 9">
    <name type="scientific">Kiloniella laminariae</name>
    <dbReference type="NCBI Taxonomy" id="454162"/>
    <lineage>
        <taxon>Bacteria</taxon>
        <taxon>Pseudomonadati</taxon>
        <taxon>Pseudomonadota</taxon>
        <taxon>Alphaproteobacteria</taxon>
        <taxon>Rhodospirillales</taxon>
        <taxon>Kiloniellaceae</taxon>
        <taxon>Kiloniella</taxon>
    </lineage>
</organism>
<dbReference type="InterPro" id="IPR011577">
    <property type="entry name" value="Cyt_b561_bac/Ni-Hgenase"/>
</dbReference>
<evidence type="ECO:0000256" key="6">
    <source>
        <dbReference type="SAM" id="Phobius"/>
    </source>
</evidence>
<sequence length="179" mass="20625">MQSIKVWDIFIRLFHGATALFFLLNFFVTEDGGKLHSLLGYALLILIILRIVWGFIGSYHARFDNFVPTSTQLKEHLKRQFFRHQENHVGHNPLGALMVLNLLGSLALLSLTGILSETVFFWGMKWLEELHEFLANYTMLSVIFHLLGVVWETKRSKINLVKAMITGVKEMPEIIGKNR</sequence>
<dbReference type="Gene3D" id="1.20.950.20">
    <property type="entry name" value="Transmembrane di-heme cytochromes, Chain C"/>
    <property type="match status" value="1"/>
</dbReference>
<dbReference type="EMBL" id="JAPWGY010000003">
    <property type="protein sequence ID" value="MCZ4281411.1"/>
    <property type="molecule type" value="Genomic_DNA"/>
</dbReference>
<comment type="subcellular location">
    <subcellularLocation>
        <location evidence="1">Cell membrane</location>
        <topology evidence="1">Multi-pass membrane protein</topology>
    </subcellularLocation>
</comment>
<dbReference type="InterPro" id="IPR016174">
    <property type="entry name" value="Di-haem_cyt_TM"/>
</dbReference>
<dbReference type="Pfam" id="PF01292">
    <property type="entry name" value="Ni_hydr_CYTB"/>
    <property type="match status" value="1"/>
</dbReference>
<keyword evidence="3 6" id="KW-0812">Transmembrane</keyword>
<proteinExistence type="predicted"/>
<dbReference type="SUPFAM" id="SSF81342">
    <property type="entry name" value="Transmembrane di-heme cytochromes"/>
    <property type="match status" value="1"/>
</dbReference>
<feature type="domain" description="Cytochrome b561 bacterial/Ni-hydrogenase" evidence="7">
    <location>
        <begin position="6"/>
        <end position="167"/>
    </location>
</feature>
<name>A0ABT4LJY8_9PROT</name>
<keyword evidence="2" id="KW-1003">Cell membrane</keyword>
<keyword evidence="4 6" id="KW-1133">Transmembrane helix</keyword>
<dbReference type="InterPro" id="IPR051542">
    <property type="entry name" value="Hydrogenase_cytochrome"/>
</dbReference>
<feature type="transmembrane region" description="Helical" evidence="6">
    <location>
        <begin position="134"/>
        <end position="151"/>
    </location>
</feature>
<feature type="transmembrane region" description="Helical" evidence="6">
    <location>
        <begin position="94"/>
        <end position="114"/>
    </location>
</feature>
<evidence type="ECO:0000259" key="7">
    <source>
        <dbReference type="Pfam" id="PF01292"/>
    </source>
</evidence>
<evidence type="ECO:0000256" key="5">
    <source>
        <dbReference type="ARBA" id="ARBA00023136"/>
    </source>
</evidence>
<dbReference type="PANTHER" id="PTHR30485:SF2">
    <property type="entry name" value="BLL0597 PROTEIN"/>
    <property type="match status" value="1"/>
</dbReference>
<dbReference type="RefSeq" id="WP_269423563.1">
    <property type="nucleotide sequence ID" value="NZ_JAPWGY010000003.1"/>
</dbReference>
<dbReference type="Proteomes" id="UP001069802">
    <property type="component" value="Unassembled WGS sequence"/>
</dbReference>
<protein>
    <submittedName>
        <fullName evidence="8">Cytochrome b/b6 domain-containing protein</fullName>
    </submittedName>
</protein>
<evidence type="ECO:0000256" key="1">
    <source>
        <dbReference type="ARBA" id="ARBA00004651"/>
    </source>
</evidence>
<evidence type="ECO:0000313" key="9">
    <source>
        <dbReference type="Proteomes" id="UP001069802"/>
    </source>
</evidence>
<reference evidence="8" key="1">
    <citation type="submission" date="2022-12" db="EMBL/GenBank/DDBJ databases">
        <title>Bacterial isolates from different developmental stages of Nematostella vectensis.</title>
        <authorList>
            <person name="Fraune S."/>
        </authorList>
    </citation>
    <scope>NUCLEOTIDE SEQUENCE</scope>
    <source>
        <strain evidence="8">G21630-S1</strain>
    </source>
</reference>
<keyword evidence="5 6" id="KW-0472">Membrane</keyword>
<evidence type="ECO:0000313" key="8">
    <source>
        <dbReference type="EMBL" id="MCZ4281411.1"/>
    </source>
</evidence>
<feature type="transmembrane region" description="Helical" evidence="6">
    <location>
        <begin position="9"/>
        <end position="29"/>
    </location>
</feature>
<evidence type="ECO:0000256" key="3">
    <source>
        <dbReference type="ARBA" id="ARBA00022692"/>
    </source>
</evidence>
<keyword evidence="9" id="KW-1185">Reference proteome</keyword>